<dbReference type="Pfam" id="PF10668">
    <property type="entry name" value="Phage_terminase"/>
    <property type="match status" value="1"/>
</dbReference>
<protein>
    <recommendedName>
        <fullName evidence="1">PBSX phage terminase small subunit-like N-terminal domain-containing protein</fullName>
    </recommendedName>
</protein>
<name>A0A3S9SW56_9FIRM</name>
<accession>A0A3S9SW56</accession>
<dbReference type="RefSeq" id="WP_164730881.1">
    <property type="nucleotide sequence ID" value="NZ_CP016379.1"/>
</dbReference>
<dbReference type="Proteomes" id="UP000267250">
    <property type="component" value="Chromosome"/>
</dbReference>
<keyword evidence="3" id="KW-1185">Reference proteome</keyword>
<evidence type="ECO:0000313" key="2">
    <source>
        <dbReference type="EMBL" id="AZR72519.1"/>
    </source>
</evidence>
<dbReference type="InterPro" id="IPR018925">
    <property type="entry name" value="XtmA-like_N"/>
</dbReference>
<evidence type="ECO:0000259" key="1">
    <source>
        <dbReference type="Pfam" id="PF10668"/>
    </source>
</evidence>
<gene>
    <name evidence="2" type="ORF">BBF96_03450</name>
</gene>
<evidence type="ECO:0000313" key="3">
    <source>
        <dbReference type="Proteomes" id="UP000267250"/>
    </source>
</evidence>
<reference evidence="2 3" key="1">
    <citation type="submission" date="2016-07" db="EMBL/GenBank/DDBJ databases">
        <title>Genome and transcriptome analysis of iron-reducing fermentative bacteria Anoxybacter fermentans.</title>
        <authorList>
            <person name="Zeng X."/>
            <person name="Shao Z."/>
        </authorList>
    </citation>
    <scope>NUCLEOTIDE SEQUENCE [LARGE SCALE GENOMIC DNA]</scope>
    <source>
        <strain evidence="2 3">DY22613</strain>
    </source>
</reference>
<sequence>MDVKERIKLEYIEAIKAGKSKRGLLTKLARKHGISSSTVRSWKYRENWDELAETSCSETFQKKKQNVATLDKKNVATEAENVATDSEIETEYYKYDWPALKEEFITGNYRTLKEFAEKQGINYKTLRDRAYREKWTEEKRQYINRLHAKSIEKTLELTAETLAQRRLVHLQIATELIEKIQETIPALNTYVLEGTKTTTKKIKKKNKEGLIDEITEDKVESFIDVVEGPIDPKNIKHLADALKKAQEVEFEAFGSKMVESQNIGDTTIQKVRERPKTLRVLLQNEE</sequence>
<feature type="domain" description="PBSX phage terminase small subunit-like N-terminal" evidence="1">
    <location>
        <begin position="21"/>
        <end position="53"/>
    </location>
</feature>
<organism evidence="2 3">
    <name type="scientific">Anoxybacter fermentans</name>
    <dbReference type="NCBI Taxonomy" id="1323375"/>
    <lineage>
        <taxon>Bacteria</taxon>
        <taxon>Bacillati</taxon>
        <taxon>Bacillota</taxon>
        <taxon>Clostridia</taxon>
        <taxon>Halanaerobiales</taxon>
        <taxon>Anoxybacter</taxon>
    </lineage>
</organism>
<proteinExistence type="predicted"/>
<dbReference type="KEGG" id="aft:BBF96_03450"/>
<dbReference type="EMBL" id="CP016379">
    <property type="protein sequence ID" value="AZR72519.1"/>
    <property type="molecule type" value="Genomic_DNA"/>
</dbReference>
<dbReference type="AlphaFoldDB" id="A0A3S9SW56"/>